<dbReference type="PANTHER" id="PTHR31232">
    <property type="match status" value="1"/>
</dbReference>
<evidence type="ECO:0000313" key="8">
    <source>
        <dbReference type="EMBL" id="PIA61725.1"/>
    </source>
</evidence>
<dbReference type="Pfam" id="PF05938">
    <property type="entry name" value="Self-incomp_S1"/>
    <property type="match status" value="1"/>
</dbReference>
<evidence type="ECO:0000256" key="2">
    <source>
        <dbReference type="ARBA" id="ARBA00005581"/>
    </source>
</evidence>
<dbReference type="InterPro" id="IPR010264">
    <property type="entry name" value="Self-incomp_S1"/>
</dbReference>
<evidence type="ECO:0000256" key="5">
    <source>
        <dbReference type="ARBA" id="ARBA00022729"/>
    </source>
</evidence>
<protein>
    <recommendedName>
        <fullName evidence="6">S-protein homolog</fullName>
    </recommendedName>
</protein>
<name>A0A2G5F131_AQUCA</name>
<evidence type="ECO:0000256" key="1">
    <source>
        <dbReference type="ARBA" id="ARBA00004613"/>
    </source>
</evidence>
<keyword evidence="9" id="KW-1185">Reference proteome</keyword>
<organism evidence="8 9">
    <name type="scientific">Aquilegia coerulea</name>
    <name type="common">Rocky mountain columbine</name>
    <dbReference type="NCBI Taxonomy" id="218851"/>
    <lineage>
        <taxon>Eukaryota</taxon>
        <taxon>Viridiplantae</taxon>
        <taxon>Streptophyta</taxon>
        <taxon>Embryophyta</taxon>
        <taxon>Tracheophyta</taxon>
        <taxon>Spermatophyta</taxon>
        <taxon>Magnoliopsida</taxon>
        <taxon>Ranunculales</taxon>
        <taxon>Ranunculaceae</taxon>
        <taxon>Thalictroideae</taxon>
        <taxon>Aquilegia</taxon>
    </lineage>
</organism>
<proteinExistence type="inferred from homology"/>
<keyword evidence="7" id="KW-0812">Transmembrane</keyword>
<evidence type="ECO:0000256" key="4">
    <source>
        <dbReference type="ARBA" id="ARBA00022525"/>
    </source>
</evidence>
<evidence type="ECO:0000256" key="7">
    <source>
        <dbReference type="SAM" id="Phobius"/>
    </source>
</evidence>
<feature type="transmembrane region" description="Helical" evidence="7">
    <location>
        <begin position="12"/>
        <end position="35"/>
    </location>
</feature>
<dbReference type="Proteomes" id="UP000230069">
    <property type="component" value="Unassembled WGS sequence"/>
</dbReference>
<reference evidence="8 9" key="1">
    <citation type="submission" date="2017-09" db="EMBL/GenBank/DDBJ databases">
        <title>WGS assembly of Aquilegia coerulea Goldsmith.</title>
        <authorList>
            <person name="Hodges S."/>
            <person name="Kramer E."/>
            <person name="Nordborg M."/>
            <person name="Tomkins J."/>
            <person name="Borevitz J."/>
            <person name="Derieg N."/>
            <person name="Yan J."/>
            <person name="Mihaltcheva S."/>
            <person name="Hayes R.D."/>
            <person name="Rokhsar D."/>
        </authorList>
    </citation>
    <scope>NUCLEOTIDE SEQUENCE [LARGE SCALE GENOMIC DNA]</scope>
    <source>
        <strain evidence="9">cv. Goldsmith</strain>
    </source>
</reference>
<dbReference type="AlphaFoldDB" id="A0A2G5F131"/>
<comment type="subcellular location">
    <subcellularLocation>
        <location evidence="1 6">Secreted</location>
    </subcellularLocation>
</comment>
<keyword evidence="3 6" id="KW-0713">Self-incompatibility</keyword>
<comment type="similarity">
    <text evidence="2 6">Belongs to the plant self-incompatibility (S1) protein family.</text>
</comment>
<keyword evidence="7" id="KW-0472">Membrane</keyword>
<evidence type="ECO:0000313" key="9">
    <source>
        <dbReference type="Proteomes" id="UP000230069"/>
    </source>
</evidence>
<keyword evidence="7" id="KW-1133">Transmembrane helix</keyword>
<keyword evidence="5" id="KW-0732">Signal</keyword>
<dbReference type="GO" id="GO:0060320">
    <property type="term" value="P:rejection of self pollen"/>
    <property type="evidence" value="ECO:0007669"/>
    <property type="project" value="UniProtKB-KW"/>
</dbReference>
<accession>A0A2G5F131</accession>
<gene>
    <name evidence="8" type="ORF">AQUCO_00200010v1</name>
</gene>
<dbReference type="InParanoid" id="A0A2G5F131"/>
<dbReference type="GO" id="GO:0005576">
    <property type="term" value="C:extracellular region"/>
    <property type="evidence" value="ECO:0007669"/>
    <property type="project" value="UniProtKB-SubCell"/>
</dbReference>
<evidence type="ECO:0000256" key="3">
    <source>
        <dbReference type="ARBA" id="ARBA00022471"/>
    </source>
</evidence>
<sequence>MSSSNPNEYGYRLALLLMVFASYGCSMVCCTMLPLDKVYVQVHNSLARNQKLDINCKSKDNDLGSHTLSYSQFFSWHFNVNFWGTTLFWCQMEWRDDRGKYVQGSYNIFDFHKLKNKCDHQDPRVHYYYLCEWHIQRDGLYLFHNPDRNELPELIYTWPQHLDIQNRTILRKDRGNLAGLVCDHAH</sequence>
<dbReference type="EMBL" id="KZ305019">
    <property type="protein sequence ID" value="PIA61725.1"/>
    <property type="molecule type" value="Genomic_DNA"/>
</dbReference>
<evidence type="ECO:0000256" key="6">
    <source>
        <dbReference type="RuleBase" id="RU367044"/>
    </source>
</evidence>
<dbReference type="PANTHER" id="PTHR31232:SF155">
    <property type="entry name" value="PLANT SELF-INCOMPATIBILITY PROTEIN S1 FAMILY"/>
    <property type="match status" value="1"/>
</dbReference>
<dbReference type="STRING" id="218851.A0A2G5F131"/>
<keyword evidence="4 6" id="KW-0964">Secreted</keyword>
<dbReference type="OrthoDB" id="1938697at2759"/>